<feature type="transmembrane region" description="Helical" evidence="1">
    <location>
        <begin position="100"/>
        <end position="119"/>
    </location>
</feature>
<reference evidence="2" key="1">
    <citation type="submission" date="2022-06" db="EMBL/GenBank/DDBJ databases">
        <title>Vallitalea longa sp. nov., an anaerobic bacterium isolated from marine sediment.</title>
        <authorList>
            <person name="Hirano S."/>
            <person name="Terahara T."/>
            <person name="Mori K."/>
            <person name="Hamada M."/>
            <person name="Matsumoto R."/>
            <person name="Kobayashi T."/>
        </authorList>
    </citation>
    <scope>NUCLEOTIDE SEQUENCE</scope>
    <source>
        <strain evidence="2">SH18-1</strain>
    </source>
</reference>
<keyword evidence="1" id="KW-1133">Transmembrane helix</keyword>
<keyword evidence="1" id="KW-0812">Transmembrane</keyword>
<protein>
    <submittedName>
        <fullName evidence="2">Uncharacterized protein</fullName>
    </submittedName>
</protein>
<gene>
    <name evidence="2" type="ORF">SH1V18_48210</name>
</gene>
<sequence length="123" mass="13956">MLGVLYYLFMTNEKEDGESNLQYSRIGTVMILILNIILLLISLINPTIIDTEILTFLNHQSNMINRGITICSTILAVTIILSSTFLITRGDRERNNIRKNILIDSIILFISIGLFQLILKLVS</sequence>
<evidence type="ECO:0000313" key="2">
    <source>
        <dbReference type="EMBL" id="GKX32341.1"/>
    </source>
</evidence>
<keyword evidence="1" id="KW-0472">Membrane</keyword>
<accession>A0A9W6DGI7</accession>
<dbReference type="EMBL" id="BRLB01000032">
    <property type="protein sequence ID" value="GKX32341.1"/>
    <property type="molecule type" value="Genomic_DNA"/>
</dbReference>
<keyword evidence="3" id="KW-1185">Reference proteome</keyword>
<dbReference type="RefSeq" id="WP_281819831.1">
    <property type="nucleotide sequence ID" value="NZ_BRLB01000032.1"/>
</dbReference>
<feature type="transmembrane region" description="Helical" evidence="1">
    <location>
        <begin position="26"/>
        <end position="44"/>
    </location>
</feature>
<dbReference type="Proteomes" id="UP001144256">
    <property type="component" value="Unassembled WGS sequence"/>
</dbReference>
<proteinExistence type="predicted"/>
<comment type="caution">
    <text evidence="2">The sequence shown here is derived from an EMBL/GenBank/DDBJ whole genome shotgun (WGS) entry which is preliminary data.</text>
</comment>
<name>A0A9W6DGI7_9FIRM</name>
<evidence type="ECO:0000313" key="3">
    <source>
        <dbReference type="Proteomes" id="UP001144256"/>
    </source>
</evidence>
<dbReference type="AlphaFoldDB" id="A0A9W6DGI7"/>
<organism evidence="2 3">
    <name type="scientific">Vallitalea longa</name>
    <dbReference type="NCBI Taxonomy" id="2936439"/>
    <lineage>
        <taxon>Bacteria</taxon>
        <taxon>Bacillati</taxon>
        <taxon>Bacillota</taxon>
        <taxon>Clostridia</taxon>
        <taxon>Lachnospirales</taxon>
        <taxon>Vallitaleaceae</taxon>
        <taxon>Vallitalea</taxon>
    </lineage>
</organism>
<feature type="transmembrane region" description="Helical" evidence="1">
    <location>
        <begin position="64"/>
        <end position="88"/>
    </location>
</feature>
<evidence type="ECO:0000256" key="1">
    <source>
        <dbReference type="SAM" id="Phobius"/>
    </source>
</evidence>